<reference evidence="2 3" key="1">
    <citation type="submission" date="2016-07" db="EMBL/GenBank/DDBJ databases">
        <title>Pervasive Adenine N6-methylation of Active Genes in Fungi.</title>
        <authorList>
            <consortium name="DOE Joint Genome Institute"/>
            <person name="Mondo S.J."/>
            <person name="Dannebaum R.O."/>
            <person name="Kuo R.C."/>
            <person name="Labutti K."/>
            <person name="Haridas S."/>
            <person name="Kuo A."/>
            <person name="Salamov A."/>
            <person name="Ahrendt S.R."/>
            <person name="Lipzen A."/>
            <person name="Sullivan W."/>
            <person name="Andreopoulos W.B."/>
            <person name="Clum A."/>
            <person name="Lindquist E."/>
            <person name="Daum C."/>
            <person name="Ramamoorthy G.K."/>
            <person name="Gryganskyi A."/>
            <person name="Culley D."/>
            <person name="Magnuson J.K."/>
            <person name="James T.Y."/>
            <person name="O'Malley M.A."/>
            <person name="Stajich J.E."/>
            <person name="Spatafora J.W."/>
            <person name="Visel A."/>
            <person name="Grigoriev I.V."/>
        </authorList>
    </citation>
    <scope>NUCLEOTIDE SEQUENCE [LARGE SCALE GENOMIC DNA]</scope>
    <source>
        <strain evidence="2 3">JEL800</strain>
    </source>
</reference>
<dbReference type="OrthoDB" id="10404117at2759"/>
<feature type="compositionally biased region" description="Acidic residues" evidence="1">
    <location>
        <begin position="1"/>
        <end position="10"/>
    </location>
</feature>
<feature type="region of interest" description="Disordered" evidence="1">
    <location>
        <begin position="235"/>
        <end position="286"/>
    </location>
</feature>
<organism evidence="2 3">
    <name type="scientific">Rhizoclosmatium globosum</name>
    <dbReference type="NCBI Taxonomy" id="329046"/>
    <lineage>
        <taxon>Eukaryota</taxon>
        <taxon>Fungi</taxon>
        <taxon>Fungi incertae sedis</taxon>
        <taxon>Chytridiomycota</taxon>
        <taxon>Chytridiomycota incertae sedis</taxon>
        <taxon>Chytridiomycetes</taxon>
        <taxon>Chytridiales</taxon>
        <taxon>Chytriomycetaceae</taxon>
        <taxon>Rhizoclosmatium</taxon>
    </lineage>
</organism>
<protein>
    <submittedName>
        <fullName evidence="2">Uncharacterized protein</fullName>
    </submittedName>
</protein>
<gene>
    <name evidence="2" type="ORF">BCR33DRAFT_762489</name>
</gene>
<evidence type="ECO:0000313" key="2">
    <source>
        <dbReference type="EMBL" id="ORY50918.1"/>
    </source>
</evidence>
<evidence type="ECO:0000313" key="3">
    <source>
        <dbReference type="Proteomes" id="UP000193642"/>
    </source>
</evidence>
<dbReference type="EMBL" id="MCGO01000006">
    <property type="protein sequence ID" value="ORY50918.1"/>
    <property type="molecule type" value="Genomic_DNA"/>
</dbReference>
<dbReference type="AlphaFoldDB" id="A0A1Y2CV60"/>
<proteinExistence type="predicted"/>
<feature type="compositionally biased region" description="Low complexity" evidence="1">
    <location>
        <begin position="265"/>
        <end position="275"/>
    </location>
</feature>
<feature type="compositionally biased region" description="Polar residues" evidence="1">
    <location>
        <begin position="91"/>
        <end position="100"/>
    </location>
</feature>
<keyword evidence="3" id="KW-1185">Reference proteome</keyword>
<dbReference type="Proteomes" id="UP000193642">
    <property type="component" value="Unassembled WGS sequence"/>
</dbReference>
<sequence>MDDNEPEGDDTTQKPTKPSPAVANLRSRLGLKELDSKTGTTSTKASNGTGAGTQMVIDLTIPVENADDMEVDVSPSSSTKLSSVQTERVDGSTQTTMDSGAQVTGQSVSGIVNAKSNVDGIMDLVTKVNVGSQLDSNNGAFLTTKEGMLYGKAPFKVWHPVAERIEGGEYKMLGPEAVRKPVRFSEAVSPADKKLLNKLLVESLKTKPKEKAEDNTPTINELKTDLDNVNKKIDRKAHSDATGPGVNMDEMGTQLKKHNSQLNGAEESSAAVSQAAEEDNATATTK</sequence>
<feature type="compositionally biased region" description="Low complexity" evidence="1">
    <location>
        <begin position="74"/>
        <end position="83"/>
    </location>
</feature>
<accession>A0A1Y2CV60</accession>
<feature type="non-terminal residue" evidence="2">
    <location>
        <position position="286"/>
    </location>
</feature>
<feature type="compositionally biased region" description="Polar residues" evidence="1">
    <location>
        <begin position="37"/>
        <end position="48"/>
    </location>
</feature>
<name>A0A1Y2CV60_9FUNG</name>
<feature type="region of interest" description="Disordered" evidence="1">
    <location>
        <begin position="1"/>
        <end position="53"/>
    </location>
</feature>
<comment type="caution">
    <text evidence="2">The sequence shown here is derived from an EMBL/GenBank/DDBJ whole genome shotgun (WGS) entry which is preliminary data.</text>
</comment>
<feature type="region of interest" description="Disordered" evidence="1">
    <location>
        <begin position="70"/>
        <end position="100"/>
    </location>
</feature>
<evidence type="ECO:0000256" key="1">
    <source>
        <dbReference type="SAM" id="MobiDB-lite"/>
    </source>
</evidence>